<dbReference type="eggNOG" id="ENOG50334A4">
    <property type="taxonomic scope" value="Bacteria"/>
</dbReference>
<feature type="transmembrane region" description="Helical" evidence="1">
    <location>
        <begin position="66"/>
        <end position="85"/>
    </location>
</feature>
<dbReference type="AlphaFoldDB" id="W4QUW3"/>
<dbReference type="EMBL" id="BAUV01000025">
    <property type="protein sequence ID" value="GAE35910.1"/>
    <property type="molecule type" value="Genomic_DNA"/>
</dbReference>
<keyword evidence="1" id="KW-1133">Transmembrane helix</keyword>
<evidence type="ECO:0000256" key="1">
    <source>
        <dbReference type="SAM" id="Phobius"/>
    </source>
</evidence>
<dbReference type="STRING" id="1236973.JCM9157_3049"/>
<feature type="transmembrane region" description="Helical" evidence="1">
    <location>
        <begin position="122"/>
        <end position="139"/>
    </location>
</feature>
<gene>
    <name evidence="2" type="ORF">JCM9157_3049</name>
</gene>
<feature type="transmembrane region" description="Helical" evidence="1">
    <location>
        <begin position="145"/>
        <end position="164"/>
    </location>
</feature>
<keyword evidence="1" id="KW-0812">Transmembrane</keyword>
<protein>
    <submittedName>
        <fullName evidence="2">Uncharacterized protein</fullName>
    </submittedName>
</protein>
<dbReference type="Proteomes" id="UP000018896">
    <property type="component" value="Unassembled WGS sequence"/>
</dbReference>
<keyword evidence="3" id="KW-1185">Reference proteome</keyword>
<keyword evidence="1" id="KW-0472">Membrane</keyword>
<evidence type="ECO:0000313" key="3">
    <source>
        <dbReference type="Proteomes" id="UP000018896"/>
    </source>
</evidence>
<proteinExistence type="predicted"/>
<evidence type="ECO:0000313" key="2">
    <source>
        <dbReference type="EMBL" id="GAE35910.1"/>
    </source>
</evidence>
<dbReference type="NCBIfam" id="NF041644">
    <property type="entry name" value="CBO0543_fam"/>
    <property type="match status" value="1"/>
</dbReference>
<name>W4QUW3_HALA3</name>
<reference evidence="2 3" key="1">
    <citation type="journal article" date="2014" name="Genome Announc.">
        <title>Draft Genome Sequences of Three Alkaliphilic Bacillus Strains, Bacillus wakoensis JCM 9140T, Bacillus akibai JCM 9157T, and Bacillus hemicellulosilyticus JCM 9152T.</title>
        <authorList>
            <person name="Yuki M."/>
            <person name="Oshima K."/>
            <person name="Suda W."/>
            <person name="Oshida Y."/>
            <person name="Kitamura K."/>
            <person name="Iida T."/>
            <person name="Hattori M."/>
            <person name="Ohkuma M."/>
        </authorList>
    </citation>
    <scope>NUCLEOTIDE SEQUENCE [LARGE SCALE GENOMIC DNA]</scope>
    <source>
        <strain evidence="2 3">JCM 9157</strain>
    </source>
</reference>
<dbReference type="InterPro" id="IPR048147">
    <property type="entry name" value="CBO0543-like"/>
</dbReference>
<feature type="transmembrane region" description="Helical" evidence="1">
    <location>
        <begin position="28"/>
        <end position="45"/>
    </location>
</feature>
<comment type="caution">
    <text evidence="2">The sequence shown here is derived from an EMBL/GenBank/DDBJ whole genome shotgun (WGS) entry which is preliminary data.</text>
</comment>
<organism evidence="2 3">
    <name type="scientific">Halalkalibacter akibai (strain ATCC 43226 / DSM 21942 / CIP 109018 / JCM 9157 / 1139)</name>
    <name type="common">Bacillus akibai</name>
    <dbReference type="NCBI Taxonomy" id="1236973"/>
    <lineage>
        <taxon>Bacteria</taxon>
        <taxon>Bacillati</taxon>
        <taxon>Bacillota</taxon>
        <taxon>Bacilli</taxon>
        <taxon>Bacillales</taxon>
        <taxon>Bacillaceae</taxon>
        <taxon>Halalkalibacter</taxon>
    </lineage>
</organism>
<sequence length="185" mass="22474">MRQRHVMLILFVFLFNLSKKTWRHVPRFHKTLVFVSFINAFYYYLCRNFLLWEFNPKGMNRKWLRAIHILFVTPAITLLSLSSFPSNLSKQILHVMKWTIGSTLIEYFTYRMRIMEYRHGWNVFWSGVIFFILYTYSYLHSKKPVATWILSFVTMFFFIAKFNIPITKRLLKGPVFIIAKILRYS</sequence>
<accession>W4QUW3</accession>